<evidence type="ECO:0000256" key="1">
    <source>
        <dbReference type="SAM" id="SignalP"/>
    </source>
</evidence>
<feature type="domain" description="Fe/B12 periplasmic-binding" evidence="2">
    <location>
        <begin position="104"/>
        <end position="380"/>
    </location>
</feature>
<dbReference type="EMBL" id="QNUL01000005">
    <property type="protein sequence ID" value="REA62312.1"/>
    <property type="molecule type" value="Genomic_DNA"/>
</dbReference>
<dbReference type="AlphaFoldDB" id="A0A3D8YCY7"/>
<evidence type="ECO:0000313" key="3">
    <source>
        <dbReference type="EMBL" id="REA62312.1"/>
    </source>
</evidence>
<feature type="chain" id="PRO_5017706181" evidence="1">
    <location>
        <begin position="28"/>
        <end position="393"/>
    </location>
</feature>
<feature type="signal peptide" evidence="1">
    <location>
        <begin position="1"/>
        <end position="27"/>
    </location>
</feature>
<dbReference type="RefSeq" id="WP_115830303.1">
    <property type="nucleotide sequence ID" value="NZ_QNUL01000005.1"/>
</dbReference>
<comment type="caution">
    <text evidence="3">The sequence shown here is derived from an EMBL/GenBank/DDBJ whole genome shotgun (WGS) entry which is preliminary data.</text>
</comment>
<dbReference type="SUPFAM" id="SSF53807">
    <property type="entry name" value="Helical backbone' metal receptor"/>
    <property type="match status" value="1"/>
</dbReference>
<dbReference type="Proteomes" id="UP000256373">
    <property type="component" value="Unassembled WGS sequence"/>
</dbReference>
<dbReference type="GO" id="GO:0071281">
    <property type="term" value="P:cellular response to iron ion"/>
    <property type="evidence" value="ECO:0007669"/>
    <property type="project" value="TreeGrafter"/>
</dbReference>
<dbReference type="InterPro" id="IPR050902">
    <property type="entry name" value="ABC_Transporter_SBP"/>
</dbReference>
<dbReference type="PANTHER" id="PTHR30535">
    <property type="entry name" value="VITAMIN B12-BINDING PROTEIN"/>
    <property type="match status" value="1"/>
</dbReference>
<gene>
    <name evidence="3" type="ORF">DSL64_08560</name>
</gene>
<protein>
    <submittedName>
        <fullName evidence="3">ABC transporter substrate-binding protein</fullName>
    </submittedName>
</protein>
<accession>A0A3D8YCY7</accession>
<dbReference type="PROSITE" id="PS51257">
    <property type="entry name" value="PROKAR_LIPOPROTEIN"/>
    <property type="match status" value="1"/>
</dbReference>
<keyword evidence="1" id="KW-0732">Signal</keyword>
<dbReference type="Gene3D" id="3.40.50.1980">
    <property type="entry name" value="Nitrogenase molybdenum iron protein domain"/>
    <property type="match status" value="2"/>
</dbReference>
<name>A0A3D8YCY7_9BACT</name>
<reference evidence="3 4" key="1">
    <citation type="submission" date="2018-07" db="EMBL/GenBank/DDBJ databases">
        <title>Dyadobacter roseus sp. nov., isolated from rose rhizosphere soil.</title>
        <authorList>
            <person name="Chen L."/>
        </authorList>
    </citation>
    <scope>NUCLEOTIDE SEQUENCE [LARGE SCALE GENOMIC DNA]</scope>
    <source>
        <strain evidence="3 4">RS19</strain>
    </source>
</reference>
<dbReference type="PROSITE" id="PS50983">
    <property type="entry name" value="FE_B12_PBP"/>
    <property type="match status" value="1"/>
</dbReference>
<sequence>MKESTLRHLILLLCLALAFYACRTKQADSTQQLTAQSEPDSLNEKVSVHHAHGFTIDYFENYKVVKIINPFEKSTDTTTYLLVQRGTAIPSIAEKATVIQIPVRSLALTSSMHIGLLSYLNSEEILSGLSSLQYVFSPKVIEMIDAKKIVEIGKDQGINEEKLITMQPDLLMTTGSPGSLKEHNPLLSEAGIPVIINSEWVEKTPLGRAEWVKLMAALLNKEEIVNRKFAETEKRYENLVQLASKVTEKPVILSGLNTKDVWYMPNGNSYMAQFFKDAGSNFPWKATSDAGSAPLSFETVYPVALNADFWMNVGFDPNDTRSSVLALDKRYSDFKAFKNNRIFSYNNRVNTRGSNDFFETGNVEPDVVLADLLSIFHPELLPDHKPVYYKQLK</sequence>
<evidence type="ECO:0000259" key="2">
    <source>
        <dbReference type="PROSITE" id="PS50983"/>
    </source>
</evidence>
<proteinExistence type="predicted"/>
<dbReference type="Pfam" id="PF01497">
    <property type="entry name" value="Peripla_BP_2"/>
    <property type="match status" value="1"/>
</dbReference>
<keyword evidence="4" id="KW-1185">Reference proteome</keyword>
<organism evidence="3 4">
    <name type="scientific">Dyadobacter luteus</name>
    <dbReference type="NCBI Taxonomy" id="2259619"/>
    <lineage>
        <taxon>Bacteria</taxon>
        <taxon>Pseudomonadati</taxon>
        <taxon>Bacteroidota</taxon>
        <taxon>Cytophagia</taxon>
        <taxon>Cytophagales</taxon>
        <taxon>Spirosomataceae</taxon>
        <taxon>Dyadobacter</taxon>
    </lineage>
</organism>
<evidence type="ECO:0000313" key="4">
    <source>
        <dbReference type="Proteomes" id="UP000256373"/>
    </source>
</evidence>
<dbReference type="InterPro" id="IPR002491">
    <property type="entry name" value="ABC_transptr_periplasmic_BD"/>
</dbReference>
<dbReference type="PANTHER" id="PTHR30535:SF34">
    <property type="entry name" value="MOLYBDATE-BINDING PROTEIN MOLA"/>
    <property type="match status" value="1"/>
</dbReference>
<dbReference type="OrthoDB" id="9812528at2"/>